<feature type="region of interest" description="Disordered" evidence="1">
    <location>
        <begin position="75"/>
        <end position="116"/>
    </location>
</feature>
<feature type="transmembrane region" description="Helical" evidence="2">
    <location>
        <begin position="23"/>
        <end position="42"/>
    </location>
</feature>
<evidence type="ECO:0000256" key="1">
    <source>
        <dbReference type="SAM" id="MobiDB-lite"/>
    </source>
</evidence>
<reference evidence="3" key="1">
    <citation type="journal article" date="2018" name="Int. J. Biol. Macromol.">
        <title>Characterization and comparative mitogenomic analysis of six newly sequenced mitochondrial genomes from ectomycorrhizal fungi (Russula) and phylogenetic analysis of the Agaricomycetes.</title>
        <authorList>
            <person name="Li Q."/>
            <person name="Wang Q."/>
            <person name="Chen C."/>
            <person name="Jin X."/>
            <person name="Chen Z."/>
            <person name="Xiong C."/>
            <person name="Li P."/>
            <person name="Zhao J."/>
            <person name="Huang W."/>
        </authorList>
    </citation>
    <scope>NUCLEOTIDE SEQUENCE</scope>
</reference>
<gene>
    <name evidence="3" type="primary">orf116</name>
</gene>
<keyword evidence="3" id="KW-0496">Mitochondrion</keyword>
<accession>A0A2S0U3P8</accession>
<protein>
    <submittedName>
        <fullName evidence="3">Uncharacterized protein</fullName>
    </submittedName>
</protein>
<dbReference type="GeneID" id="36940651"/>
<keyword evidence="2" id="KW-0472">Membrane</keyword>
<dbReference type="AlphaFoldDB" id="A0A2S0U3P8"/>
<keyword evidence="2" id="KW-1133">Transmembrane helix</keyword>
<dbReference type="EMBL" id="MH138073">
    <property type="protein sequence ID" value="AWB36121.1"/>
    <property type="molecule type" value="Genomic_DNA"/>
</dbReference>
<geneLocation type="mitochondrion" evidence="3"/>
<sequence>MIKIFIYTYFNTFLEIINSSLNSLWLCISFLILLFIGIYFSSGAKKIKTIIKIGTKVAKAVITGVVAGASKSLADKHMSDGNDKEKDKNKDKDTKNQENPDTKNQENKSNTSTSTE</sequence>
<dbReference type="RefSeq" id="YP_009487219.1">
    <property type="nucleotide sequence ID" value="NC_037774.1"/>
</dbReference>
<keyword evidence="2" id="KW-0812">Transmembrane</keyword>
<evidence type="ECO:0000313" key="3">
    <source>
        <dbReference type="EMBL" id="AWB36121.1"/>
    </source>
</evidence>
<feature type="compositionally biased region" description="Basic and acidic residues" evidence="1">
    <location>
        <begin position="75"/>
        <end position="106"/>
    </location>
</feature>
<organism evidence="3">
    <name type="scientific">Russula abietina</name>
    <dbReference type="NCBI Taxonomy" id="482377"/>
    <lineage>
        <taxon>Eukaryota</taxon>
        <taxon>Fungi</taxon>
        <taxon>Dikarya</taxon>
        <taxon>Basidiomycota</taxon>
        <taxon>Agaricomycotina</taxon>
        <taxon>Agaricomycetes</taxon>
        <taxon>Russulales</taxon>
        <taxon>Russulaceae</taxon>
        <taxon>Russula</taxon>
    </lineage>
</organism>
<proteinExistence type="predicted"/>
<feature type="compositionally biased region" description="Polar residues" evidence="1">
    <location>
        <begin position="107"/>
        <end position="116"/>
    </location>
</feature>
<name>A0A2S0U3P8_9AGAM</name>
<evidence type="ECO:0000256" key="2">
    <source>
        <dbReference type="SAM" id="Phobius"/>
    </source>
</evidence>